<dbReference type="EMBL" id="CALYLK010000002">
    <property type="protein sequence ID" value="CAH8197227.1"/>
    <property type="molecule type" value="Genomic_DNA"/>
</dbReference>
<proteinExistence type="predicted"/>
<dbReference type="Proteomes" id="UP001152658">
    <property type="component" value="Unassembled WGS sequence"/>
</dbReference>
<gene>
    <name evidence="1" type="ORF">VAE063_1010158</name>
</gene>
<sequence>MLFLLALLATLNGTVDANPIETYTDIAALLNKHGTVYSVALKLIGTMSLIRQSFLNAHYERVTKAF</sequence>
<keyword evidence="2" id="KW-1185">Reference proteome</keyword>
<organism evidence="1 2">
    <name type="scientific">Vibrio aestuarianus</name>
    <dbReference type="NCBI Taxonomy" id="28171"/>
    <lineage>
        <taxon>Bacteria</taxon>
        <taxon>Pseudomonadati</taxon>
        <taxon>Pseudomonadota</taxon>
        <taxon>Gammaproteobacteria</taxon>
        <taxon>Vibrionales</taxon>
        <taxon>Vibrionaceae</taxon>
        <taxon>Vibrio</taxon>
    </lineage>
</organism>
<protein>
    <submittedName>
        <fullName evidence="1">Uncharacterized protein</fullName>
    </submittedName>
</protein>
<evidence type="ECO:0000313" key="2">
    <source>
        <dbReference type="Proteomes" id="UP001152658"/>
    </source>
</evidence>
<accession>A0ABM9FJ14</accession>
<name>A0ABM9FJ14_9VIBR</name>
<comment type="caution">
    <text evidence="1">The sequence shown here is derived from an EMBL/GenBank/DDBJ whole genome shotgun (WGS) entry which is preliminary data.</text>
</comment>
<evidence type="ECO:0000313" key="1">
    <source>
        <dbReference type="EMBL" id="CAH8197227.1"/>
    </source>
</evidence>
<reference evidence="1" key="1">
    <citation type="submission" date="2022-06" db="EMBL/GenBank/DDBJ databases">
        <authorList>
            <person name="Goudenege D."/>
            <person name="Le Roux F."/>
        </authorList>
    </citation>
    <scope>NUCLEOTIDE SEQUENCE</scope>
    <source>
        <strain evidence="1">12-063</strain>
    </source>
</reference>